<keyword evidence="2" id="KW-1185">Reference proteome</keyword>
<proteinExistence type="predicted"/>
<protein>
    <submittedName>
        <fullName evidence="1">Uncharacterized protein</fullName>
    </submittedName>
</protein>
<gene>
    <name evidence="1" type="ORF">JJB11_02775</name>
</gene>
<organism evidence="1 2">
    <name type="scientific">Ramlibacter ginsenosidimutans</name>
    <dbReference type="NCBI Taxonomy" id="502333"/>
    <lineage>
        <taxon>Bacteria</taxon>
        <taxon>Pseudomonadati</taxon>
        <taxon>Pseudomonadota</taxon>
        <taxon>Betaproteobacteria</taxon>
        <taxon>Burkholderiales</taxon>
        <taxon>Comamonadaceae</taxon>
        <taxon>Ramlibacter</taxon>
    </lineage>
</organism>
<comment type="caution">
    <text evidence="1">The sequence shown here is derived from an EMBL/GenBank/DDBJ whole genome shotgun (WGS) entry which is preliminary data.</text>
</comment>
<dbReference type="EMBL" id="JAEPWM010000001">
    <property type="protein sequence ID" value="MBK6005006.1"/>
    <property type="molecule type" value="Genomic_DNA"/>
</dbReference>
<accession>A0A934TP94</accession>
<evidence type="ECO:0000313" key="1">
    <source>
        <dbReference type="EMBL" id="MBK6005006.1"/>
    </source>
</evidence>
<evidence type="ECO:0000313" key="2">
    <source>
        <dbReference type="Proteomes" id="UP000630528"/>
    </source>
</evidence>
<name>A0A934TP94_9BURK</name>
<reference evidence="1" key="1">
    <citation type="journal article" date="2012" name="J. Microbiol. Biotechnol.">
        <title>Ramlibacter ginsenosidimutans sp. nov., with ginsenoside-converting activity.</title>
        <authorList>
            <person name="Wang L."/>
            <person name="An D.S."/>
            <person name="Kim S.G."/>
            <person name="Jin F.X."/>
            <person name="Kim S.C."/>
            <person name="Lee S.T."/>
            <person name="Im W.T."/>
        </authorList>
    </citation>
    <scope>NUCLEOTIDE SEQUENCE</scope>
    <source>
        <strain evidence="1">KACC 17527</strain>
    </source>
</reference>
<sequence length="341" mass="35183">MNDPATASRDYLYLRQCLAPRWAEADAEVIESWVDQRLGPGAAAYYDALLEGFFDDIGRALRTAAPAIANVAGGVARGAMAGSSLGLPGIIGGALVGGTGTALSSYGSGTARDIGNVLNTGTQFASQFTPMGQLGNQVGSTISGLGHGPMTAQRGLGAAGQLASALGRPEVQQALIAMQMGQAGRTSVPVGSNGTQVPTAAIAGMVNHLAQQAVAEAAAWGNVAGADLGYMAGANGEWVGDPSEDGDRAARVWDLLNRAQLERLQATVATARPPRPAFGGEPLPADWRALLTQDMLAGIGEAGWDGEATEAWNDEAWADEAWEPEASDYEAVDWRMEPVYG</sequence>
<dbReference type="Proteomes" id="UP000630528">
    <property type="component" value="Unassembled WGS sequence"/>
</dbReference>
<dbReference type="RefSeq" id="WP_201166371.1">
    <property type="nucleotide sequence ID" value="NZ_JAEPWM010000001.1"/>
</dbReference>
<dbReference type="AlphaFoldDB" id="A0A934TP94"/>
<reference evidence="1" key="2">
    <citation type="submission" date="2021-01" db="EMBL/GenBank/DDBJ databases">
        <authorList>
            <person name="Kang M."/>
        </authorList>
    </citation>
    <scope>NUCLEOTIDE SEQUENCE</scope>
    <source>
        <strain evidence="1">KACC 17527</strain>
    </source>
</reference>